<evidence type="ECO:0000259" key="1">
    <source>
        <dbReference type="PROSITE" id="PS50042"/>
    </source>
</evidence>
<keyword evidence="3" id="KW-1185">Reference proteome</keyword>
<dbReference type="CDD" id="cd00038">
    <property type="entry name" value="CAP_ED"/>
    <property type="match status" value="1"/>
</dbReference>
<dbReference type="SUPFAM" id="SSF51206">
    <property type="entry name" value="cAMP-binding domain-like"/>
    <property type="match status" value="1"/>
</dbReference>
<dbReference type="Gene3D" id="2.60.120.10">
    <property type="entry name" value="Jelly Rolls"/>
    <property type="match status" value="1"/>
</dbReference>
<proteinExistence type="predicted"/>
<dbReference type="InterPro" id="IPR000595">
    <property type="entry name" value="cNMP-bd_dom"/>
</dbReference>
<dbReference type="Pfam" id="PF00027">
    <property type="entry name" value="cNMP_binding"/>
    <property type="match status" value="1"/>
</dbReference>
<organism evidence="2 3">
    <name type="scientific">Thermanaerothrix solaris</name>
    <dbReference type="NCBI Taxonomy" id="3058434"/>
    <lineage>
        <taxon>Bacteria</taxon>
        <taxon>Bacillati</taxon>
        <taxon>Chloroflexota</taxon>
        <taxon>Anaerolineae</taxon>
        <taxon>Anaerolineales</taxon>
        <taxon>Anaerolineaceae</taxon>
        <taxon>Thermanaerothrix</taxon>
    </lineage>
</organism>
<dbReference type="EMBL" id="JAUHMF010000001">
    <property type="protein sequence ID" value="MDT8897499.1"/>
    <property type="molecule type" value="Genomic_DNA"/>
</dbReference>
<gene>
    <name evidence="2" type="ORF">QYE77_04405</name>
</gene>
<dbReference type="InterPro" id="IPR018490">
    <property type="entry name" value="cNMP-bd_dom_sf"/>
</dbReference>
<evidence type="ECO:0000313" key="2">
    <source>
        <dbReference type="EMBL" id="MDT8897499.1"/>
    </source>
</evidence>
<name>A0ABU3NKY9_9CHLR</name>
<dbReference type="Proteomes" id="UP001254165">
    <property type="component" value="Unassembled WGS sequence"/>
</dbReference>
<dbReference type="SMART" id="SM00100">
    <property type="entry name" value="cNMP"/>
    <property type="match status" value="1"/>
</dbReference>
<sequence length="160" mass="17801">MEANLVALLKSIPWFIELGQHQLETLASLAHERYLAPGEVLFQEGDQPDFLYLVLDGRASVEISVPGHGSVRILQAEPLDILGWSVLTPVVRQRTTTVRALTPMRLLALEGKALQQQCEMDPHLGYVITRRLANVVASQLLVTRLHLMEILMNSSREAVG</sequence>
<dbReference type="PROSITE" id="PS50042">
    <property type="entry name" value="CNMP_BINDING_3"/>
    <property type="match status" value="1"/>
</dbReference>
<feature type="domain" description="Cyclic nucleotide-binding" evidence="1">
    <location>
        <begin position="14"/>
        <end position="116"/>
    </location>
</feature>
<accession>A0ABU3NKY9</accession>
<evidence type="ECO:0000313" key="3">
    <source>
        <dbReference type="Proteomes" id="UP001254165"/>
    </source>
</evidence>
<reference evidence="2 3" key="1">
    <citation type="submission" date="2023-07" db="EMBL/GenBank/DDBJ databases">
        <title>Novel species of Thermanaerothrix with wide hydrolytic capabilities.</title>
        <authorList>
            <person name="Zayulina K.S."/>
            <person name="Podosokorskaya O.A."/>
            <person name="Elcheninov A.G."/>
        </authorList>
    </citation>
    <scope>NUCLEOTIDE SEQUENCE [LARGE SCALE GENOMIC DNA]</scope>
    <source>
        <strain evidence="2 3">4228-RoL</strain>
    </source>
</reference>
<dbReference type="RefSeq" id="WP_315624156.1">
    <property type="nucleotide sequence ID" value="NZ_JAUHMF010000001.1"/>
</dbReference>
<protein>
    <submittedName>
        <fullName evidence="2">Cyclic nucleotide-binding domain-containing protein</fullName>
    </submittedName>
</protein>
<dbReference type="InterPro" id="IPR014710">
    <property type="entry name" value="RmlC-like_jellyroll"/>
</dbReference>
<comment type="caution">
    <text evidence="2">The sequence shown here is derived from an EMBL/GenBank/DDBJ whole genome shotgun (WGS) entry which is preliminary data.</text>
</comment>